<feature type="signal peptide" evidence="5">
    <location>
        <begin position="1"/>
        <end position="26"/>
    </location>
</feature>
<organism evidence="7 8">
    <name type="scientific">Streptomyces hainanensis</name>
    <dbReference type="NCBI Taxonomy" id="402648"/>
    <lineage>
        <taxon>Bacteria</taxon>
        <taxon>Bacillati</taxon>
        <taxon>Actinomycetota</taxon>
        <taxon>Actinomycetes</taxon>
        <taxon>Kitasatosporales</taxon>
        <taxon>Streptomycetaceae</taxon>
        <taxon>Streptomyces</taxon>
    </lineage>
</organism>
<keyword evidence="8" id="KW-1185">Reference proteome</keyword>
<evidence type="ECO:0000256" key="2">
    <source>
        <dbReference type="ARBA" id="ARBA00022670"/>
    </source>
</evidence>
<dbReference type="Pfam" id="PF00877">
    <property type="entry name" value="NLPC_P60"/>
    <property type="match status" value="1"/>
</dbReference>
<evidence type="ECO:0000259" key="6">
    <source>
        <dbReference type="PROSITE" id="PS51935"/>
    </source>
</evidence>
<keyword evidence="4" id="KW-0788">Thiol protease</keyword>
<dbReference type="PANTHER" id="PTHR47359:SF3">
    <property type="entry name" value="NLP_P60 DOMAIN-CONTAINING PROTEIN-RELATED"/>
    <property type="match status" value="1"/>
</dbReference>
<comment type="similarity">
    <text evidence="1">Belongs to the peptidase C40 family.</text>
</comment>
<feature type="chain" id="PRO_5020543269" evidence="5">
    <location>
        <begin position="27"/>
        <end position="365"/>
    </location>
</feature>
<reference evidence="7 8" key="1">
    <citation type="submission" date="2019-03" db="EMBL/GenBank/DDBJ databases">
        <title>Draft genome sequences of novel Actinobacteria.</title>
        <authorList>
            <person name="Sahin N."/>
            <person name="Ay H."/>
            <person name="Saygin H."/>
        </authorList>
    </citation>
    <scope>NUCLEOTIDE SEQUENCE [LARGE SCALE GENOMIC DNA]</scope>
    <source>
        <strain evidence="7 8">DSM 41900</strain>
    </source>
</reference>
<accession>A0A4V2Y2H9</accession>
<dbReference type="EMBL" id="SMKI01000238">
    <property type="protein sequence ID" value="TDC72615.1"/>
    <property type="molecule type" value="Genomic_DNA"/>
</dbReference>
<dbReference type="PROSITE" id="PS51935">
    <property type="entry name" value="NLPC_P60"/>
    <property type="match status" value="1"/>
</dbReference>
<evidence type="ECO:0000256" key="3">
    <source>
        <dbReference type="ARBA" id="ARBA00022801"/>
    </source>
</evidence>
<protein>
    <submittedName>
        <fullName evidence="7">Peptidoglycan endopeptidase</fullName>
    </submittedName>
</protein>
<dbReference type="GO" id="GO:0008234">
    <property type="term" value="F:cysteine-type peptidase activity"/>
    <property type="evidence" value="ECO:0007669"/>
    <property type="project" value="UniProtKB-KW"/>
</dbReference>
<dbReference type="Proteomes" id="UP000295345">
    <property type="component" value="Unassembled WGS sequence"/>
</dbReference>
<dbReference type="InterPro" id="IPR051794">
    <property type="entry name" value="PG_Endopeptidase_C40"/>
</dbReference>
<dbReference type="InterPro" id="IPR038765">
    <property type="entry name" value="Papain-like_cys_pep_sf"/>
</dbReference>
<dbReference type="OrthoDB" id="5496837at2"/>
<dbReference type="SUPFAM" id="SSF54001">
    <property type="entry name" value="Cysteine proteinases"/>
    <property type="match status" value="1"/>
</dbReference>
<comment type="caution">
    <text evidence="7">The sequence shown here is derived from an EMBL/GenBank/DDBJ whole genome shotgun (WGS) entry which is preliminary data.</text>
</comment>
<evidence type="ECO:0000313" key="8">
    <source>
        <dbReference type="Proteomes" id="UP000295345"/>
    </source>
</evidence>
<sequence length="365" mass="38439">MKKTPVALAVAVVISPVLLAGSAAMAFNSYEAAGCASVPETDAAAVAEQVRAVLDGNEEAAGGSEPGLSDPQEQVPNALAIVTVGVELGIPARGHIIALATAMQESTLRNIDYGDRDSLGLFQQRPSQGWGSPEEILDPVYSATRFYEALLEVSGWEELPLTVAAQTVQRSAFPDAYARWEPLATALRDALADVAGADAPTAGNTDSACSSDEIAAGQPIPPGLIPAGYEVPEDAPAQVRVAIRWAMRQLGTPYQWGGDCTDPHGSNPRWRCDCSSLVQQSYAAADVALSRTTFTQFREGTAVDIGAVRPGDLIFTGRDPQRPDHVGLAIGSGLVLHAPGTDDVVRIAYVDDWASQITHVRRVVT</sequence>
<feature type="domain" description="NlpC/P60" evidence="6">
    <location>
        <begin position="236"/>
        <end position="364"/>
    </location>
</feature>
<dbReference type="RefSeq" id="WP_132819706.1">
    <property type="nucleotide sequence ID" value="NZ_SMKI01000238.1"/>
</dbReference>
<keyword evidence="2" id="KW-0645">Protease</keyword>
<gene>
    <name evidence="7" type="ORF">E1283_21255</name>
</gene>
<evidence type="ECO:0000256" key="5">
    <source>
        <dbReference type="SAM" id="SignalP"/>
    </source>
</evidence>
<evidence type="ECO:0000256" key="1">
    <source>
        <dbReference type="ARBA" id="ARBA00007074"/>
    </source>
</evidence>
<dbReference type="AlphaFoldDB" id="A0A4V2Y2H9"/>
<dbReference type="PANTHER" id="PTHR47359">
    <property type="entry name" value="PEPTIDOGLYCAN DL-ENDOPEPTIDASE CWLO"/>
    <property type="match status" value="1"/>
</dbReference>
<dbReference type="GO" id="GO:0006508">
    <property type="term" value="P:proteolysis"/>
    <property type="evidence" value="ECO:0007669"/>
    <property type="project" value="UniProtKB-KW"/>
</dbReference>
<proteinExistence type="inferred from homology"/>
<evidence type="ECO:0000256" key="4">
    <source>
        <dbReference type="ARBA" id="ARBA00022807"/>
    </source>
</evidence>
<keyword evidence="5" id="KW-0732">Signal</keyword>
<dbReference type="InterPro" id="IPR000064">
    <property type="entry name" value="NLP_P60_dom"/>
</dbReference>
<keyword evidence="3" id="KW-0378">Hydrolase</keyword>
<dbReference type="Gene3D" id="3.90.1720.10">
    <property type="entry name" value="endopeptidase domain like (from Nostoc punctiforme)"/>
    <property type="match status" value="1"/>
</dbReference>
<evidence type="ECO:0000313" key="7">
    <source>
        <dbReference type="EMBL" id="TDC72615.1"/>
    </source>
</evidence>
<name>A0A4V2Y2H9_9ACTN</name>